<accession>A0A0G0MQE4</accession>
<evidence type="ECO:0000313" key="2">
    <source>
        <dbReference type="Proteomes" id="UP000034799"/>
    </source>
</evidence>
<comment type="caution">
    <text evidence="1">The sequence shown here is derived from an EMBL/GenBank/DDBJ whole genome shotgun (WGS) entry which is preliminary data.</text>
</comment>
<sequence>MATIKQKKAIQKLSENVRNEPLGKILKEAGYSDSVSKSPTKVTRSKGWKQLINEYFPDEELLKAHKKLLNKKEIVVHQGEFKKTGQPHSDVKYALDLLYKLKGLYRDTELSYVEKNGRTHFEEMSNEELDQWEIMLKKEHRLLCERLEKYGKRRGDKSG</sequence>
<organism evidence="1 2">
    <name type="scientific">candidate division WS6 bacterium GW2011_GWF2_39_15</name>
    <dbReference type="NCBI Taxonomy" id="1619100"/>
    <lineage>
        <taxon>Bacteria</taxon>
        <taxon>Candidatus Dojkabacteria</taxon>
    </lineage>
</organism>
<reference evidence="1 2" key="1">
    <citation type="journal article" date="2015" name="Nature">
        <title>rRNA introns, odd ribosomes, and small enigmatic genomes across a large radiation of phyla.</title>
        <authorList>
            <person name="Brown C.T."/>
            <person name="Hug L.A."/>
            <person name="Thomas B.C."/>
            <person name="Sharon I."/>
            <person name="Castelle C.J."/>
            <person name="Singh A."/>
            <person name="Wilkins M.J."/>
            <person name="Williams K.H."/>
            <person name="Banfield J.F."/>
        </authorList>
    </citation>
    <scope>NUCLEOTIDE SEQUENCE [LARGE SCALE GENOMIC DNA]</scope>
</reference>
<protein>
    <submittedName>
        <fullName evidence="1">Uncharacterized protein</fullName>
    </submittedName>
</protein>
<gene>
    <name evidence="1" type="ORF">UT34_C0001G0294</name>
</gene>
<name>A0A0G0MQE4_9BACT</name>
<evidence type="ECO:0000313" key="1">
    <source>
        <dbReference type="EMBL" id="KKR06254.1"/>
    </source>
</evidence>
<proteinExistence type="predicted"/>
<dbReference type="EMBL" id="LBWK01000001">
    <property type="protein sequence ID" value="KKR06254.1"/>
    <property type="molecule type" value="Genomic_DNA"/>
</dbReference>
<dbReference type="AlphaFoldDB" id="A0A0G0MQE4"/>
<dbReference type="Proteomes" id="UP000034799">
    <property type="component" value="Unassembled WGS sequence"/>
</dbReference>